<dbReference type="AlphaFoldDB" id="A0A815VJU7"/>
<proteinExistence type="predicted"/>
<name>A0A815VJU7_9BILA</name>
<organism evidence="2 3">
    <name type="scientific">Adineta steineri</name>
    <dbReference type="NCBI Taxonomy" id="433720"/>
    <lineage>
        <taxon>Eukaryota</taxon>
        <taxon>Metazoa</taxon>
        <taxon>Spiralia</taxon>
        <taxon>Gnathifera</taxon>
        <taxon>Rotifera</taxon>
        <taxon>Eurotatoria</taxon>
        <taxon>Bdelloidea</taxon>
        <taxon>Adinetida</taxon>
        <taxon>Adinetidae</taxon>
        <taxon>Adineta</taxon>
    </lineage>
</organism>
<protein>
    <submittedName>
        <fullName evidence="2">Uncharacterized protein</fullName>
    </submittedName>
</protein>
<feature type="compositionally biased region" description="Polar residues" evidence="1">
    <location>
        <begin position="10"/>
        <end position="21"/>
    </location>
</feature>
<comment type="caution">
    <text evidence="2">The sequence shown here is derived from an EMBL/GenBank/DDBJ whole genome shotgun (WGS) entry which is preliminary data.</text>
</comment>
<sequence length="21" mass="2510">MRVTSRHDPNPNSNSNRLEVW</sequence>
<feature type="region of interest" description="Disordered" evidence="1">
    <location>
        <begin position="1"/>
        <end position="21"/>
    </location>
</feature>
<evidence type="ECO:0000313" key="3">
    <source>
        <dbReference type="Proteomes" id="UP000663891"/>
    </source>
</evidence>
<evidence type="ECO:0000313" key="2">
    <source>
        <dbReference type="EMBL" id="CAF1536695.1"/>
    </source>
</evidence>
<evidence type="ECO:0000256" key="1">
    <source>
        <dbReference type="SAM" id="MobiDB-lite"/>
    </source>
</evidence>
<dbReference type="Proteomes" id="UP000663891">
    <property type="component" value="Unassembled WGS sequence"/>
</dbReference>
<reference evidence="2" key="1">
    <citation type="submission" date="2021-02" db="EMBL/GenBank/DDBJ databases">
        <authorList>
            <person name="Nowell W R."/>
        </authorList>
    </citation>
    <scope>NUCLEOTIDE SEQUENCE</scope>
</reference>
<feature type="non-terminal residue" evidence="2">
    <location>
        <position position="21"/>
    </location>
</feature>
<dbReference type="EMBL" id="CAJNON010005701">
    <property type="protein sequence ID" value="CAF1536695.1"/>
    <property type="molecule type" value="Genomic_DNA"/>
</dbReference>
<gene>
    <name evidence="2" type="ORF">VCS650_LOCUS43887</name>
</gene>
<accession>A0A815VJU7</accession>